<accession>A0AAE1DXS4</accession>
<comment type="caution">
    <text evidence="1">The sequence shown here is derived from an EMBL/GenBank/DDBJ whole genome shotgun (WGS) entry which is preliminary data.</text>
</comment>
<reference evidence="1" key="1">
    <citation type="journal article" date="2023" name="G3 (Bethesda)">
        <title>A reference genome for the long-term kleptoplast-retaining sea slug Elysia crispata morphotype clarki.</title>
        <authorList>
            <person name="Eastman K.E."/>
            <person name="Pendleton A.L."/>
            <person name="Shaikh M.A."/>
            <person name="Suttiyut T."/>
            <person name="Ogas R."/>
            <person name="Tomko P."/>
            <person name="Gavelis G."/>
            <person name="Widhalm J.R."/>
            <person name="Wisecaver J.H."/>
        </authorList>
    </citation>
    <scope>NUCLEOTIDE SEQUENCE</scope>
    <source>
        <strain evidence="1">ECLA1</strain>
    </source>
</reference>
<protein>
    <submittedName>
        <fullName evidence="1">Uncharacterized protein</fullName>
    </submittedName>
</protein>
<organism evidence="1 2">
    <name type="scientific">Elysia crispata</name>
    <name type="common">lettuce slug</name>
    <dbReference type="NCBI Taxonomy" id="231223"/>
    <lineage>
        <taxon>Eukaryota</taxon>
        <taxon>Metazoa</taxon>
        <taxon>Spiralia</taxon>
        <taxon>Lophotrochozoa</taxon>
        <taxon>Mollusca</taxon>
        <taxon>Gastropoda</taxon>
        <taxon>Heterobranchia</taxon>
        <taxon>Euthyneura</taxon>
        <taxon>Panpulmonata</taxon>
        <taxon>Sacoglossa</taxon>
        <taxon>Placobranchoidea</taxon>
        <taxon>Plakobranchidae</taxon>
        <taxon>Elysia</taxon>
    </lineage>
</organism>
<dbReference type="AlphaFoldDB" id="A0AAE1DXS4"/>
<gene>
    <name evidence="1" type="ORF">RRG08_048594</name>
</gene>
<dbReference type="Proteomes" id="UP001283361">
    <property type="component" value="Unassembled WGS sequence"/>
</dbReference>
<evidence type="ECO:0000313" key="2">
    <source>
        <dbReference type="Proteomes" id="UP001283361"/>
    </source>
</evidence>
<keyword evidence="2" id="KW-1185">Reference proteome</keyword>
<dbReference type="EMBL" id="JAWDGP010002127">
    <property type="protein sequence ID" value="KAK3785458.1"/>
    <property type="molecule type" value="Genomic_DNA"/>
</dbReference>
<proteinExistence type="predicted"/>
<sequence length="81" mass="9268">MIYAFPTFHQLSTYVDSRKMDIDTVFAKKAFLITLLVLAIWLLTAQSCPNILDFSRDVPYEGNTTPRPGLHTVSRLHLVEE</sequence>
<name>A0AAE1DXS4_9GAST</name>
<evidence type="ECO:0000313" key="1">
    <source>
        <dbReference type="EMBL" id="KAK3785458.1"/>
    </source>
</evidence>